<dbReference type="EMBL" id="JASJOS010000021">
    <property type="protein sequence ID" value="MDJ1485626.1"/>
    <property type="molecule type" value="Genomic_DNA"/>
</dbReference>
<dbReference type="Proteomes" id="UP001241110">
    <property type="component" value="Unassembled WGS sequence"/>
</dbReference>
<proteinExistence type="predicted"/>
<comment type="caution">
    <text evidence="1">The sequence shown here is derived from an EMBL/GenBank/DDBJ whole genome shotgun (WGS) entry which is preliminary data.</text>
</comment>
<evidence type="ECO:0000313" key="1">
    <source>
        <dbReference type="EMBL" id="MDJ1485626.1"/>
    </source>
</evidence>
<reference evidence="1" key="1">
    <citation type="submission" date="2023-05" db="EMBL/GenBank/DDBJ databases">
        <authorList>
            <person name="Zhang X."/>
        </authorList>
    </citation>
    <scope>NUCLEOTIDE SEQUENCE</scope>
    <source>
        <strain evidence="1">YF14B1</strain>
    </source>
</reference>
<protein>
    <submittedName>
        <fullName evidence="1">Uncharacterized protein</fullName>
    </submittedName>
</protein>
<dbReference type="RefSeq" id="WP_313988427.1">
    <property type="nucleotide sequence ID" value="NZ_JASJOS010000021.1"/>
</dbReference>
<organism evidence="1 2">
    <name type="scientific">Xanthocytophaga flava</name>
    <dbReference type="NCBI Taxonomy" id="3048013"/>
    <lineage>
        <taxon>Bacteria</taxon>
        <taxon>Pseudomonadati</taxon>
        <taxon>Bacteroidota</taxon>
        <taxon>Cytophagia</taxon>
        <taxon>Cytophagales</taxon>
        <taxon>Rhodocytophagaceae</taxon>
        <taxon>Xanthocytophaga</taxon>
    </lineage>
</organism>
<name>A0AAE3UAJ9_9BACT</name>
<dbReference type="AlphaFoldDB" id="A0AAE3UAJ9"/>
<gene>
    <name evidence="1" type="ORF">QNI16_34365</name>
</gene>
<sequence>MENPIVLHRKILTRFQSQLHEMMSLNEEIYLAAYPHLIGILASCIEMIKAFPHPNPKDKENVLHKLSLLHANIVEFDPHKTFSQRVYPTDEAFPVDLYVADSYKEWMKIVSQAEKTLDLYLSI</sequence>
<accession>A0AAE3UAJ9</accession>
<evidence type="ECO:0000313" key="2">
    <source>
        <dbReference type="Proteomes" id="UP001241110"/>
    </source>
</evidence>